<keyword evidence="2" id="KW-1003">Cell membrane</keyword>
<sequence>MRTIIQKIINFFDDDILYYSASLSFFTIFSFLPILALLIVIISSISISDINISLFITYVLSIINPIHSGTLEATLSEFLSNTNKLGFIGIVYFLIIFTLFFNNYEYIVNKIYNTKKRPIYKMFVLYICFLIFMPILFIFFIFISSFAKGNISMEIITFLFTWSLFSVVFQVSVTALVSFRISVIGSFITLLVLVITKKLFTFYIIYNTAYITIYGSFSIILFFFLWIYISWTIFLYGMKLTYIINSKYNKVT</sequence>
<organism evidence="6">
    <name type="scientific">hydrothermal vent metagenome</name>
    <dbReference type="NCBI Taxonomy" id="652676"/>
    <lineage>
        <taxon>unclassified sequences</taxon>
        <taxon>metagenomes</taxon>
        <taxon>ecological metagenomes</taxon>
    </lineage>
</organism>
<evidence type="ECO:0000256" key="3">
    <source>
        <dbReference type="ARBA" id="ARBA00022692"/>
    </source>
</evidence>
<dbReference type="EMBL" id="UOYO01000036">
    <property type="protein sequence ID" value="VAY87899.1"/>
    <property type="molecule type" value="Genomic_DNA"/>
</dbReference>
<evidence type="ECO:0000256" key="5">
    <source>
        <dbReference type="ARBA" id="ARBA00023136"/>
    </source>
</evidence>
<gene>
    <name evidence="6" type="ORF">MNB_ARC-1_578</name>
</gene>
<dbReference type="InterPro" id="IPR017039">
    <property type="entry name" value="Virul_fac_BrkB"/>
</dbReference>
<evidence type="ECO:0000256" key="2">
    <source>
        <dbReference type="ARBA" id="ARBA00022475"/>
    </source>
</evidence>
<dbReference type="PANTHER" id="PTHR30213:SF0">
    <property type="entry name" value="UPF0761 MEMBRANE PROTEIN YIHY"/>
    <property type="match status" value="1"/>
</dbReference>
<protein>
    <submittedName>
        <fullName evidence="6">Inner membrane protein YihY, formerly thought to be RNase BN</fullName>
    </submittedName>
</protein>
<dbReference type="PANTHER" id="PTHR30213">
    <property type="entry name" value="INNER MEMBRANE PROTEIN YHJD"/>
    <property type="match status" value="1"/>
</dbReference>
<evidence type="ECO:0000256" key="1">
    <source>
        <dbReference type="ARBA" id="ARBA00004651"/>
    </source>
</evidence>
<dbReference type="GO" id="GO:0005886">
    <property type="term" value="C:plasma membrane"/>
    <property type="evidence" value="ECO:0007669"/>
    <property type="project" value="UniProtKB-SubCell"/>
</dbReference>
<keyword evidence="4" id="KW-1133">Transmembrane helix</keyword>
<dbReference type="NCBIfam" id="TIGR00765">
    <property type="entry name" value="yihY_not_rbn"/>
    <property type="match status" value="1"/>
</dbReference>
<evidence type="ECO:0000256" key="4">
    <source>
        <dbReference type="ARBA" id="ARBA00022989"/>
    </source>
</evidence>
<dbReference type="Pfam" id="PF03631">
    <property type="entry name" value="Virul_fac_BrkB"/>
    <property type="match status" value="1"/>
</dbReference>
<dbReference type="AlphaFoldDB" id="A0A3B1DXX1"/>
<dbReference type="PIRSF" id="PIRSF035875">
    <property type="entry name" value="RNase_BN"/>
    <property type="match status" value="1"/>
</dbReference>
<proteinExistence type="predicted"/>
<name>A0A3B1DXX1_9ZZZZ</name>
<evidence type="ECO:0000313" key="6">
    <source>
        <dbReference type="EMBL" id="VAY87899.1"/>
    </source>
</evidence>
<accession>A0A3B1DXX1</accession>
<keyword evidence="5" id="KW-0472">Membrane</keyword>
<keyword evidence="3" id="KW-0812">Transmembrane</keyword>
<reference evidence="6" key="1">
    <citation type="submission" date="2018-10" db="EMBL/GenBank/DDBJ databases">
        <authorList>
            <person name="Aoki K."/>
        </authorList>
    </citation>
    <scope>NUCLEOTIDE SEQUENCE</scope>
</reference>
<comment type="subcellular location">
    <subcellularLocation>
        <location evidence="1">Cell membrane</location>
        <topology evidence="1">Multi-pass membrane protein</topology>
    </subcellularLocation>
</comment>